<reference evidence="1 2" key="1">
    <citation type="submission" date="2020-09" db="EMBL/GenBank/DDBJ databases">
        <title>Characterization and genome sequencing of Ruminiclostridium sp. nov. MA18.</title>
        <authorList>
            <person name="Rettenmaier R."/>
            <person name="Kowollik M.-L."/>
            <person name="Liebl W."/>
            <person name="Zverlov V."/>
        </authorList>
    </citation>
    <scope>NUCLEOTIDE SEQUENCE [LARGE SCALE GENOMIC DNA]</scope>
    <source>
        <strain evidence="1 2">MA18</strain>
    </source>
</reference>
<sequence>MADEIKCPKCGSTQIAAGNKGFGLGKAAAGGLLLGSVGLLGGMLGSKKVMITCLKCGKKWEAGKA</sequence>
<dbReference type="AlphaFoldDB" id="A0A4U7J8I4"/>
<evidence type="ECO:0000313" key="2">
    <source>
        <dbReference type="Proteomes" id="UP000306409"/>
    </source>
</evidence>
<dbReference type="Proteomes" id="UP000306409">
    <property type="component" value="Chromosome"/>
</dbReference>
<evidence type="ECO:0008006" key="3">
    <source>
        <dbReference type="Google" id="ProtNLM"/>
    </source>
</evidence>
<gene>
    <name evidence="1" type="ORF">EHE19_013540</name>
</gene>
<accession>A0A4U7J8I4</accession>
<proteinExistence type="predicted"/>
<dbReference type="KEGG" id="rher:EHE19_013540"/>
<dbReference type="RefSeq" id="WP_137698829.1">
    <property type="nucleotide sequence ID" value="NZ_CP061336.1"/>
</dbReference>
<name>A0A4U7J8I4_9FIRM</name>
<evidence type="ECO:0000313" key="1">
    <source>
        <dbReference type="EMBL" id="QNU65906.1"/>
    </source>
</evidence>
<keyword evidence="2" id="KW-1185">Reference proteome</keyword>
<organism evidence="1 2">
    <name type="scientific">Ruminiclostridium herbifermentans</name>
    <dbReference type="NCBI Taxonomy" id="2488810"/>
    <lineage>
        <taxon>Bacteria</taxon>
        <taxon>Bacillati</taxon>
        <taxon>Bacillota</taxon>
        <taxon>Clostridia</taxon>
        <taxon>Eubacteriales</taxon>
        <taxon>Oscillospiraceae</taxon>
        <taxon>Ruminiclostridium</taxon>
    </lineage>
</organism>
<dbReference type="EMBL" id="CP061336">
    <property type="protein sequence ID" value="QNU65906.1"/>
    <property type="molecule type" value="Genomic_DNA"/>
</dbReference>
<protein>
    <recommendedName>
        <fullName evidence="3">LITAF domain-containing protein</fullName>
    </recommendedName>
</protein>